<feature type="region of interest" description="Disordered" evidence="1">
    <location>
        <begin position="21"/>
        <end position="40"/>
    </location>
</feature>
<dbReference type="KEGG" id="vsh:BSZ05_22640"/>
<dbReference type="EMBL" id="CP018309">
    <property type="protein sequence ID" value="ASI92589.1"/>
    <property type="molecule type" value="Genomic_DNA"/>
</dbReference>
<proteinExistence type="predicted"/>
<dbReference type="Proteomes" id="UP000197092">
    <property type="component" value="Chromosome 2"/>
</dbReference>
<organism evidence="3 4">
    <name type="scientific">Vibrio mediterranei</name>
    <dbReference type="NCBI Taxonomy" id="689"/>
    <lineage>
        <taxon>Bacteria</taxon>
        <taxon>Pseudomonadati</taxon>
        <taxon>Pseudomonadota</taxon>
        <taxon>Gammaproteobacteria</taxon>
        <taxon>Vibrionales</taxon>
        <taxon>Vibrionaceae</taxon>
        <taxon>Vibrio</taxon>
    </lineage>
</organism>
<evidence type="ECO:0000313" key="4">
    <source>
        <dbReference type="Proteomes" id="UP000197092"/>
    </source>
</evidence>
<sequence length="537" mass="60106">MHLIKLLSLSAMTLAIASGCKSDRSLSNPTSPPPTIPASKTVSNISISQVSKTLPPELNIASNAGFNLYVSVTPSDTATTQLRSSGINNGAIHIIAYFDESKYPDTVEKEKHSTIVNYKVERATKILQHLMSNVPNSQYGENKSSIAALMAQREATLIMTENDEQNQMMLTKLFVGEAFRQNKIDDWVSKVPSAPSVLDTTSESNFLNSLIPLASSDEDLLDNIITSILTGVQQSPDSPKWLINSQSLMFRELTLEGDCHYMSNFANYCENLGKHADRDAGFEEILHLFQAQGIAPNPTFYTFQQQIQQRALSLYTDHKNGQYSPWQPSNSSWQDWKNDDIDPAIGPSYSHEYFAAAFEAYMGMWEHKSEGLDNYQAVTRSQMRSIDTESAFWIENMFHDYLQYTANIDSNGVKAYYNHRFPQGGLTPTFNMSKSTHPPLEPYTFKSRWLVNAKIVGDATINLNANDQDNHIEGNNKDNVVDGKDGNDVYIIDEDFANCVITEQKYAVAVQCSNTGTDTLANFEAIQFKDRTYSLVQ</sequence>
<feature type="signal peptide" evidence="2">
    <location>
        <begin position="1"/>
        <end position="17"/>
    </location>
</feature>
<dbReference type="PROSITE" id="PS51257">
    <property type="entry name" value="PROKAR_LIPOPROTEIN"/>
    <property type="match status" value="1"/>
</dbReference>
<dbReference type="AlphaFoldDB" id="A0AAN1FKZ9"/>
<gene>
    <name evidence="3" type="ORF">BSZ05_22640</name>
</gene>
<evidence type="ECO:0000256" key="2">
    <source>
        <dbReference type="SAM" id="SignalP"/>
    </source>
</evidence>
<dbReference type="RefSeq" id="WP_231896648.1">
    <property type="nucleotide sequence ID" value="NZ_CP018309.1"/>
</dbReference>
<protein>
    <recommendedName>
        <fullName evidence="5">Lipoprotein</fullName>
    </recommendedName>
</protein>
<feature type="chain" id="PRO_5042975976" description="Lipoprotein" evidence="2">
    <location>
        <begin position="18"/>
        <end position="537"/>
    </location>
</feature>
<keyword evidence="2" id="KW-0732">Signal</keyword>
<accession>A0AAN1FKZ9</accession>
<reference evidence="4" key="1">
    <citation type="submission" date="2016-12" db="EMBL/GenBank/DDBJ databases">
        <title>Comparative genomic analysis reveals the diversity, evolution, and environmental adaptation strategies of the genus Vibrio.</title>
        <authorList>
            <person name="Lin H."/>
            <person name="Wang X."/>
            <person name="Zhang X.-H."/>
        </authorList>
    </citation>
    <scope>NUCLEOTIDE SEQUENCE [LARGE SCALE GENOMIC DNA]</scope>
    <source>
        <strain evidence="4">QT6D1</strain>
    </source>
</reference>
<evidence type="ECO:0000313" key="3">
    <source>
        <dbReference type="EMBL" id="ASI92589.1"/>
    </source>
</evidence>
<evidence type="ECO:0008006" key="5">
    <source>
        <dbReference type="Google" id="ProtNLM"/>
    </source>
</evidence>
<evidence type="ECO:0000256" key="1">
    <source>
        <dbReference type="SAM" id="MobiDB-lite"/>
    </source>
</evidence>
<name>A0AAN1FKZ9_9VIBR</name>